<gene>
    <name evidence="3" type="ORF">APICC_00104</name>
</gene>
<evidence type="ECO:0000256" key="1">
    <source>
        <dbReference type="SAM" id="SignalP"/>
    </source>
</evidence>
<dbReference type="Proteomes" id="UP000242457">
    <property type="component" value="Unassembled WGS sequence"/>
</dbReference>
<keyword evidence="1" id="KW-0732">Signal</keyword>
<keyword evidence="4" id="KW-1185">Reference proteome</keyword>
<evidence type="ECO:0000313" key="3">
    <source>
        <dbReference type="EMBL" id="PBC33940.1"/>
    </source>
</evidence>
<dbReference type="EMBL" id="KZ288194">
    <property type="protein sequence ID" value="PBC33940.1"/>
    <property type="molecule type" value="Genomic_DNA"/>
</dbReference>
<feature type="signal peptide" evidence="1">
    <location>
        <begin position="1"/>
        <end position="19"/>
    </location>
</feature>
<dbReference type="OrthoDB" id="6338576at2759"/>
<evidence type="ECO:0000313" key="4">
    <source>
        <dbReference type="Proteomes" id="UP000242457"/>
    </source>
</evidence>
<protein>
    <recommendedName>
        <fullName evidence="2">DUF4789 domain-containing protein</fullName>
    </recommendedName>
</protein>
<organism evidence="3 4">
    <name type="scientific">Apis cerana cerana</name>
    <name type="common">Oriental honeybee</name>
    <dbReference type="NCBI Taxonomy" id="94128"/>
    <lineage>
        <taxon>Eukaryota</taxon>
        <taxon>Metazoa</taxon>
        <taxon>Ecdysozoa</taxon>
        <taxon>Arthropoda</taxon>
        <taxon>Hexapoda</taxon>
        <taxon>Insecta</taxon>
        <taxon>Pterygota</taxon>
        <taxon>Neoptera</taxon>
        <taxon>Endopterygota</taxon>
        <taxon>Hymenoptera</taxon>
        <taxon>Apocrita</taxon>
        <taxon>Aculeata</taxon>
        <taxon>Apoidea</taxon>
        <taxon>Anthophila</taxon>
        <taxon>Apidae</taxon>
        <taxon>Apis</taxon>
    </lineage>
</organism>
<feature type="chain" id="PRO_5013172547" description="DUF4789 domain-containing protein" evidence="1">
    <location>
        <begin position="20"/>
        <end position="189"/>
    </location>
</feature>
<sequence>MKWLVFNIILIIRNYVISCQDIVFPSDEETYHVNSNTEMITEHNSIFIPDSCSKNMLLYPGPGNIRICDCKPGFLYFPLNNSCHEAYRQGPCASQHYVVLPKNEIIAKCIRNPCLQDGIVQYNNTCYFLRTTGGPCAPNKVIDVNTITFELECISEIEPFIIIEIPKQCPVGSRRDILGICKKIRNIPN</sequence>
<dbReference type="InterPro" id="IPR031993">
    <property type="entry name" value="DUF4789"/>
</dbReference>
<dbReference type="PANTHER" id="PTHR21177:SF4">
    <property type="entry name" value="IP06524P"/>
    <property type="match status" value="1"/>
</dbReference>
<evidence type="ECO:0000259" key="2">
    <source>
        <dbReference type="Pfam" id="PF16033"/>
    </source>
</evidence>
<reference evidence="3 4" key="1">
    <citation type="submission" date="2014-07" db="EMBL/GenBank/DDBJ databases">
        <title>Genomic and transcriptomic analysis on Apis cerana provide comprehensive insights into honey bee biology.</title>
        <authorList>
            <person name="Diao Q."/>
            <person name="Sun L."/>
            <person name="Zheng H."/>
            <person name="Zheng H."/>
            <person name="Xu S."/>
            <person name="Wang S."/>
            <person name="Zeng Z."/>
            <person name="Hu F."/>
            <person name="Su S."/>
            <person name="Wu J."/>
        </authorList>
    </citation>
    <scope>NUCLEOTIDE SEQUENCE [LARGE SCALE GENOMIC DNA]</scope>
    <source>
        <tissue evidence="3">Pupae without intestine</tissue>
    </source>
</reference>
<feature type="domain" description="DUF4789" evidence="2">
    <location>
        <begin position="52"/>
        <end position="136"/>
    </location>
</feature>
<dbReference type="AlphaFoldDB" id="A0A2A3EQH8"/>
<accession>A0A2A3EQH8</accession>
<name>A0A2A3EQH8_APICC</name>
<proteinExistence type="predicted"/>
<dbReference type="PANTHER" id="PTHR21177">
    <property type="entry name" value="IP06524P-RELATED"/>
    <property type="match status" value="1"/>
</dbReference>
<dbReference type="Pfam" id="PF16033">
    <property type="entry name" value="DUF4789"/>
    <property type="match status" value="1"/>
</dbReference>